<dbReference type="GO" id="GO:0005886">
    <property type="term" value="C:plasma membrane"/>
    <property type="evidence" value="ECO:0007669"/>
    <property type="project" value="UniProtKB-SubCell"/>
</dbReference>
<comment type="cofactor">
    <cofactor evidence="1">
        <name>heme b</name>
        <dbReference type="ChEBI" id="CHEBI:60344"/>
    </cofactor>
</comment>
<evidence type="ECO:0000256" key="12">
    <source>
        <dbReference type="ARBA" id="ARBA00037975"/>
    </source>
</evidence>
<dbReference type="PANTHER" id="PTHR30529">
    <property type="entry name" value="CYTOCHROME B561"/>
    <property type="match status" value="1"/>
</dbReference>
<dbReference type="EMBL" id="LC066373">
    <property type="protein sequence ID" value="BAT26747.1"/>
    <property type="molecule type" value="Genomic_DNA"/>
</dbReference>
<dbReference type="InterPro" id="IPR052168">
    <property type="entry name" value="Cytochrome_b561_oxidase"/>
</dbReference>
<comment type="similarity">
    <text evidence="12">Belongs to the cytochrome b561 family.</text>
</comment>
<keyword evidence="7" id="KW-0479">Metal-binding</keyword>
<evidence type="ECO:0000256" key="8">
    <source>
        <dbReference type="ARBA" id="ARBA00022982"/>
    </source>
</evidence>
<dbReference type="SUPFAM" id="SSF81342">
    <property type="entry name" value="Transmembrane di-heme cytochromes"/>
    <property type="match status" value="1"/>
</dbReference>
<evidence type="ECO:0000256" key="2">
    <source>
        <dbReference type="ARBA" id="ARBA00004651"/>
    </source>
</evidence>
<dbReference type="PANTHER" id="PTHR30529:SF7">
    <property type="entry name" value="CYTOCHROME B561 BACTERIAL_NI-HYDROGENASE DOMAIN-CONTAINING PROTEIN"/>
    <property type="match status" value="1"/>
</dbReference>
<keyword evidence="5" id="KW-0349">Heme</keyword>
<name>A0A0P0YYQ2_9HYPH</name>
<dbReference type="RefSeq" id="WP_009208151.1">
    <property type="nucleotide sequence ID" value="NZ_BBWN01000030.1"/>
</dbReference>
<evidence type="ECO:0000259" key="14">
    <source>
        <dbReference type="Pfam" id="PF01292"/>
    </source>
</evidence>
<keyword evidence="9 13" id="KW-1133">Transmembrane helix</keyword>
<evidence type="ECO:0000256" key="13">
    <source>
        <dbReference type="SAM" id="Phobius"/>
    </source>
</evidence>
<feature type="transmembrane region" description="Helical" evidence="13">
    <location>
        <begin position="57"/>
        <end position="75"/>
    </location>
</feature>
<evidence type="ECO:0000256" key="9">
    <source>
        <dbReference type="ARBA" id="ARBA00022989"/>
    </source>
</evidence>
<keyword evidence="6 13" id="KW-0812">Transmembrane</keyword>
<evidence type="ECO:0000256" key="10">
    <source>
        <dbReference type="ARBA" id="ARBA00023004"/>
    </source>
</evidence>
<evidence type="ECO:0000256" key="6">
    <source>
        <dbReference type="ARBA" id="ARBA00022692"/>
    </source>
</evidence>
<feature type="transmembrane region" description="Helical" evidence="13">
    <location>
        <begin position="148"/>
        <end position="170"/>
    </location>
</feature>
<evidence type="ECO:0000256" key="7">
    <source>
        <dbReference type="ARBA" id="ARBA00022723"/>
    </source>
</evidence>
<dbReference type="GO" id="GO:0022904">
    <property type="term" value="P:respiratory electron transport chain"/>
    <property type="evidence" value="ECO:0007669"/>
    <property type="project" value="InterPro"/>
</dbReference>
<dbReference type="GO" id="GO:0009055">
    <property type="term" value="F:electron transfer activity"/>
    <property type="evidence" value="ECO:0007669"/>
    <property type="project" value="InterPro"/>
</dbReference>
<feature type="transmembrane region" description="Helical" evidence="13">
    <location>
        <begin position="20"/>
        <end position="42"/>
    </location>
</feature>
<reference evidence="15" key="1">
    <citation type="journal article" date="2015" name="Proc. Natl. Acad. Sci. U.S.A.">
        <title>Bacterial clade with the ribosomal RNA operon on a small plasmid rather than the chromosome.</title>
        <authorList>
            <person name="Anda M."/>
            <person name="Ohtsubo Y."/>
            <person name="Okubo T."/>
            <person name="Sugawara M."/>
            <person name="Nagata Y."/>
            <person name="Tsuda M."/>
            <person name="Minamisawa K."/>
            <person name="Mitsui H."/>
        </authorList>
    </citation>
    <scope>NUCLEOTIDE SEQUENCE</scope>
    <source>
        <strain evidence="15">DSM 14790</strain>
    </source>
</reference>
<keyword evidence="11 13" id="KW-0472">Membrane</keyword>
<keyword evidence="10" id="KW-0408">Iron</keyword>
<feature type="domain" description="Cytochrome b561 bacterial/Ni-hydrogenase" evidence="14">
    <location>
        <begin position="14"/>
        <end position="180"/>
    </location>
</feature>
<proteinExistence type="inferred from homology"/>
<evidence type="ECO:0000313" key="15">
    <source>
        <dbReference type="EMBL" id="BAT26747.1"/>
    </source>
</evidence>
<accession>A0A0P0YYQ2</accession>
<keyword evidence="8" id="KW-0249">Electron transport</keyword>
<protein>
    <submittedName>
        <fullName evidence="15">Possible cytochrome, b561 family</fullName>
    </submittedName>
</protein>
<dbReference type="AlphaFoldDB" id="A0A0P0YYQ2"/>
<dbReference type="GO" id="GO:0020037">
    <property type="term" value="F:heme binding"/>
    <property type="evidence" value="ECO:0007669"/>
    <property type="project" value="TreeGrafter"/>
</dbReference>
<evidence type="ECO:0000256" key="11">
    <source>
        <dbReference type="ARBA" id="ARBA00023136"/>
    </source>
</evidence>
<evidence type="ECO:0000256" key="3">
    <source>
        <dbReference type="ARBA" id="ARBA00022448"/>
    </source>
</evidence>
<dbReference type="InterPro" id="IPR016174">
    <property type="entry name" value="Di-haem_cyt_TM"/>
</dbReference>
<organism evidence="15">
    <name type="scientific">Aurantimonas coralicida</name>
    <dbReference type="NCBI Taxonomy" id="182270"/>
    <lineage>
        <taxon>Bacteria</taxon>
        <taxon>Pseudomonadati</taxon>
        <taxon>Pseudomonadota</taxon>
        <taxon>Alphaproteobacteria</taxon>
        <taxon>Hyphomicrobiales</taxon>
        <taxon>Aurantimonadaceae</taxon>
        <taxon>Aurantimonas</taxon>
    </lineage>
</organism>
<dbReference type="Pfam" id="PF01292">
    <property type="entry name" value="Ni_hydr_CYTB"/>
    <property type="match status" value="1"/>
</dbReference>
<evidence type="ECO:0000256" key="5">
    <source>
        <dbReference type="ARBA" id="ARBA00022617"/>
    </source>
</evidence>
<evidence type="ECO:0000256" key="4">
    <source>
        <dbReference type="ARBA" id="ARBA00022475"/>
    </source>
</evidence>
<evidence type="ECO:0000256" key="1">
    <source>
        <dbReference type="ARBA" id="ARBA00001970"/>
    </source>
</evidence>
<sequence>MTMQDRIASHPLAYPVASRLMHWAVAVLVLAVWPLGAVISVVKDDAKTGFYFFHESLGFLILWLMLARMALRLLYPPPPHPPMPVWQARIANLVHGLLYVVLIVQPIVGFLATNAFGFPLDWFGLGTVWSPVGKSDDLAPILMQVHEILAWSILALFVLHMGGVLHHHILRRDATLHRMI</sequence>
<dbReference type="InterPro" id="IPR011577">
    <property type="entry name" value="Cyt_b561_bac/Ni-Hgenase"/>
</dbReference>
<keyword evidence="3" id="KW-0813">Transport</keyword>
<keyword evidence="4" id="KW-1003">Cell membrane</keyword>
<dbReference type="GO" id="GO:0046872">
    <property type="term" value="F:metal ion binding"/>
    <property type="evidence" value="ECO:0007669"/>
    <property type="project" value="UniProtKB-KW"/>
</dbReference>
<comment type="subcellular location">
    <subcellularLocation>
        <location evidence="2">Cell membrane</location>
        <topology evidence="2">Multi-pass membrane protein</topology>
    </subcellularLocation>
</comment>